<dbReference type="AlphaFoldDB" id="A0A183Q0E5"/>
<keyword evidence="11" id="KW-0809">Transit peptide</keyword>
<evidence type="ECO:0000256" key="5">
    <source>
        <dbReference type="ARBA" id="ARBA00022679"/>
    </source>
</evidence>
<dbReference type="GO" id="GO:0090141">
    <property type="term" value="P:positive regulation of mitochondrial fission"/>
    <property type="evidence" value="ECO:0007669"/>
    <property type="project" value="TreeGrafter"/>
</dbReference>
<dbReference type="GO" id="GO:0000422">
    <property type="term" value="P:autophagy of mitochondrion"/>
    <property type="evidence" value="ECO:0007669"/>
    <property type="project" value="TreeGrafter"/>
</dbReference>
<evidence type="ECO:0000256" key="13">
    <source>
        <dbReference type="ARBA" id="ARBA00047899"/>
    </source>
</evidence>
<dbReference type="InterPro" id="IPR011009">
    <property type="entry name" value="Kinase-like_dom_sf"/>
</dbReference>
<evidence type="ECO:0000256" key="1">
    <source>
        <dbReference type="ARBA" id="ARBA00001946"/>
    </source>
</evidence>
<keyword evidence="9" id="KW-0067">ATP-binding</keyword>
<comment type="subcellular location">
    <subcellularLocation>
        <location evidence="2">Mitochondrion</location>
    </subcellularLocation>
</comment>
<proteinExistence type="predicted"/>
<reference evidence="15 16" key="1">
    <citation type="submission" date="2018-11" db="EMBL/GenBank/DDBJ databases">
        <authorList>
            <consortium name="Pathogen Informatics"/>
        </authorList>
    </citation>
    <scope>NUCLEOTIDE SEQUENCE [LARGE SCALE GENOMIC DNA]</scope>
    <source>
        <strain>Denwood</strain>
        <strain evidence="16">Zambia</strain>
    </source>
</reference>
<evidence type="ECO:0000313" key="15">
    <source>
        <dbReference type="EMBL" id="VDP81523.1"/>
    </source>
</evidence>
<dbReference type="GO" id="GO:0042981">
    <property type="term" value="P:regulation of apoptotic process"/>
    <property type="evidence" value="ECO:0007669"/>
    <property type="project" value="TreeGrafter"/>
</dbReference>
<dbReference type="InterPro" id="IPR051511">
    <property type="entry name" value="MitoQC_Scaffold_Kinases"/>
</dbReference>
<evidence type="ECO:0000256" key="8">
    <source>
        <dbReference type="ARBA" id="ARBA00022777"/>
    </source>
</evidence>
<name>A0A183Q0E5_9TREM</name>
<accession>A0A183Q0E5</accession>
<dbReference type="Proteomes" id="UP000269396">
    <property type="component" value="Unassembled WGS sequence"/>
</dbReference>
<keyword evidence="6" id="KW-0479">Metal-binding</keyword>
<keyword evidence="10" id="KW-0460">Magnesium</keyword>
<sequence>MINSHFHVALTDFGCAIQTGHHHINDDNNNNEEYLNHSGNLALLAPEIAQIIYSLKDNSNNLHNIITNKDYKHSDLWAIATLIYPLFGIPNPFIDGTFSSVNYTEDSLPELPHEAPKIMTWILHQCLKRNPSERPNADEIADILHTWCLIRHFHTRVSIALVVVGVQAYVPRGPTISVDEDSQKLSSLDRLMNPHSDNIINIDSLTAEFKNSIKSHKIQSNKLINRLCDLLNVCWAGDWLSGAARPPNGIRSLFYSRATPGRLALCLNIVYQLECFGVQHVLNSSPNYQY</sequence>
<evidence type="ECO:0000256" key="9">
    <source>
        <dbReference type="ARBA" id="ARBA00022840"/>
    </source>
</evidence>
<dbReference type="GO" id="GO:0046872">
    <property type="term" value="F:metal ion binding"/>
    <property type="evidence" value="ECO:0007669"/>
    <property type="project" value="UniProtKB-KW"/>
</dbReference>
<dbReference type="PANTHER" id="PTHR22972:SF7">
    <property type="entry name" value="SERINE_THREONINE-PROTEIN KINASE PINK1, MITOCHONDRIAL"/>
    <property type="match status" value="1"/>
</dbReference>
<evidence type="ECO:0000256" key="10">
    <source>
        <dbReference type="ARBA" id="ARBA00022842"/>
    </source>
</evidence>
<dbReference type="STRING" id="31246.A0A183Q0E5"/>
<dbReference type="InterPro" id="IPR000719">
    <property type="entry name" value="Prot_kinase_dom"/>
</dbReference>
<evidence type="ECO:0000313" key="16">
    <source>
        <dbReference type="Proteomes" id="UP000269396"/>
    </source>
</evidence>
<comment type="catalytic activity">
    <reaction evidence="14">
        <text>L-seryl-[protein] + ATP = O-phospho-L-seryl-[protein] + ADP + H(+)</text>
        <dbReference type="Rhea" id="RHEA:17989"/>
        <dbReference type="Rhea" id="RHEA-COMP:9863"/>
        <dbReference type="Rhea" id="RHEA-COMP:11604"/>
        <dbReference type="ChEBI" id="CHEBI:15378"/>
        <dbReference type="ChEBI" id="CHEBI:29999"/>
        <dbReference type="ChEBI" id="CHEBI:30616"/>
        <dbReference type="ChEBI" id="CHEBI:83421"/>
        <dbReference type="ChEBI" id="CHEBI:456216"/>
        <dbReference type="EC" id="2.7.11.1"/>
    </reaction>
</comment>
<dbReference type="PROSITE" id="PS50011">
    <property type="entry name" value="PROTEIN_KINASE_DOM"/>
    <property type="match status" value="1"/>
</dbReference>
<dbReference type="EC" id="2.7.11.1" evidence="3"/>
<keyword evidence="12" id="KW-0496">Mitochondrion</keyword>
<dbReference type="GO" id="GO:0005524">
    <property type="term" value="F:ATP binding"/>
    <property type="evidence" value="ECO:0007669"/>
    <property type="project" value="UniProtKB-KW"/>
</dbReference>
<evidence type="ECO:0000256" key="3">
    <source>
        <dbReference type="ARBA" id="ARBA00012513"/>
    </source>
</evidence>
<keyword evidence="5" id="KW-0808">Transferase</keyword>
<comment type="catalytic activity">
    <reaction evidence="13">
        <text>L-threonyl-[protein] + ATP = O-phospho-L-threonyl-[protein] + ADP + H(+)</text>
        <dbReference type="Rhea" id="RHEA:46608"/>
        <dbReference type="Rhea" id="RHEA-COMP:11060"/>
        <dbReference type="Rhea" id="RHEA-COMP:11605"/>
        <dbReference type="ChEBI" id="CHEBI:15378"/>
        <dbReference type="ChEBI" id="CHEBI:30013"/>
        <dbReference type="ChEBI" id="CHEBI:30616"/>
        <dbReference type="ChEBI" id="CHEBI:61977"/>
        <dbReference type="ChEBI" id="CHEBI:456216"/>
        <dbReference type="EC" id="2.7.11.1"/>
    </reaction>
</comment>
<evidence type="ECO:0000256" key="12">
    <source>
        <dbReference type="ARBA" id="ARBA00023128"/>
    </source>
</evidence>
<evidence type="ECO:0000256" key="14">
    <source>
        <dbReference type="ARBA" id="ARBA00048679"/>
    </source>
</evidence>
<protein>
    <recommendedName>
        <fullName evidence="3">non-specific serine/threonine protein kinase</fullName>
        <ecNumber evidence="3">2.7.11.1</ecNumber>
    </recommendedName>
</protein>
<dbReference type="GO" id="GO:0004674">
    <property type="term" value="F:protein serine/threonine kinase activity"/>
    <property type="evidence" value="ECO:0007669"/>
    <property type="project" value="UniProtKB-KW"/>
</dbReference>
<keyword evidence="16" id="KW-1185">Reference proteome</keyword>
<keyword evidence="8" id="KW-0418">Kinase</keyword>
<evidence type="ECO:0000256" key="4">
    <source>
        <dbReference type="ARBA" id="ARBA00022527"/>
    </source>
</evidence>
<keyword evidence="4" id="KW-0723">Serine/threonine-protein kinase</keyword>
<dbReference type="Gene3D" id="1.10.510.10">
    <property type="entry name" value="Transferase(Phosphotransferase) domain 1"/>
    <property type="match status" value="1"/>
</dbReference>
<organism evidence="15 16">
    <name type="scientific">Schistosoma mattheei</name>
    <dbReference type="NCBI Taxonomy" id="31246"/>
    <lineage>
        <taxon>Eukaryota</taxon>
        <taxon>Metazoa</taxon>
        <taxon>Spiralia</taxon>
        <taxon>Lophotrochozoa</taxon>
        <taxon>Platyhelminthes</taxon>
        <taxon>Trematoda</taxon>
        <taxon>Digenea</taxon>
        <taxon>Strigeidida</taxon>
        <taxon>Schistosomatoidea</taxon>
        <taxon>Schistosomatidae</taxon>
        <taxon>Schistosoma</taxon>
    </lineage>
</organism>
<dbReference type="PANTHER" id="PTHR22972">
    <property type="entry name" value="SERINE/THREONINE PROTEIN KINASE"/>
    <property type="match status" value="1"/>
</dbReference>
<evidence type="ECO:0000256" key="2">
    <source>
        <dbReference type="ARBA" id="ARBA00004173"/>
    </source>
</evidence>
<comment type="cofactor">
    <cofactor evidence="1">
        <name>Mg(2+)</name>
        <dbReference type="ChEBI" id="CHEBI:18420"/>
    </cofactor>
</comment>
<evidence type="ECO:0000256" key="11">
    <source>
        <dbReference type="ARBA" id="ARBA00022946"/>
    </source>
</evidence>
<dbReference type="GO" id="GO:0005739">
    <property type="term" value="C:mitochondrion"/>
    <property type="evidence" value="ECO:0007669"/>
    <property type="project" value="UniProtKB-SubCell"/>
</dbReference>
<evidence type="ECO:0000256" key="7">
    <source>
        <dbReference type="ARBA" id="ARBA00022741"/>
    </source>
</evidence>
<evidence type="ECO:0000256" key="6">
    <source>
        <dbReference type="ARBA" id="ARBA00022723"/>
    </source>
</evidence>
<dbReference type="EMBL" id="UZAL01043622">
    <property type="protein sequence ID" value="VDP81523.1"/>
    <property type="molecule type" value="Genomic_DNA"/>
</dbReference>
<gene>
    <name evidence="15" type="ORF">SMTD_LOCUS20079</name>
</gene>
<dbReference type="SUPFAM" id="SSF56112">
    <property type="entry name" value="Protein kinase-like (PK-like)"/>
    <property type="match status" value="1"/>
</dbReference>
<keyword evidence="7" id="KW-0547">Nucleotide-binding</keyword>